<evidence type="ECO:0000313" key="3">
    <source>
        <dbReference type="Proteomes" id="UP000811545"/>
    </source>
</evidence>
<dbReference type="Proteomes" id="UP000811545">
    <property type="component" value="Unassembled WGS sequence"/>
</dbReference>
<accession>A0A9E2BJI6</accession>
<dbReference type="Pfam" id="PF14332">
    <property type="entry name" value="DUF4388"/>
    <property type="match status" value="1"/>
</dbReference>
<proteinExistence type="predicted"/>
<dbReference type="PANTHER" id="PTHR36304">
    <property type="entry name" value="DOMAIN GTPASE-ACTIVATING PROTEIN, PUTATIVE-RELATED-RELATED"/>
    <property type="match status" value="1"/>
</dbReference>
<protein>
    <recommendedName>
        <fullName evidence="1">PatA-like N-terminal domain-containing protein</fullName>
    </recommendedName>
</protein>
<dbReference type="PANTHER" id="PTHR36304:SF4">
    <property type="entry name" value="DUF4388 DOMAIN-CONTAINING PROTEIN"/>
    <property type="match status" value="1"/>
</dbReference>
<dbReference type="InterPro" id="IPR025497">
    <property type="entry name" value="PatA-like_N"/>
</dbReference>
<feature type="domain" description="PatA-like N-terminal" evidence="1">
    <location>
        <begin position="4"/>
        <end position="103"/>
    </location>
</feature>
<organism evidence="2 3">
    <name type="scientific">Psychracetigena formicireducens</name>
    <dbReference type="NCBI Taxonomy" id="2986056"/>
    <lineage>
        <taxon>Bacteria</taxon>
        <taxon>Bacillati</taxon>
        <taxon>Candidatus Lithacetigenota</taxon>
        <taxon>Candidatus Psychracetigena</taxon>
    </lineage>
</organism>
<reference evidence="2 3" key="1">
    <citation type="journal article" date="2021" name="bioRxiv">
        <title>Unique metabolic strategies in Hadean analogues reveal hints for primordial physiology.</title>
        <authorList>
            <person name="Nobu M.K."/>
            <person name="Nakai R."/>
            <person name="Tamazawa S."/>
            <person name="Mori H."/>
            <person name="Toyoda A."/>
            <person name="Ijiri A."/>
            <person name="Suzuki S."/>
            <person name="Kurokawa K."/>
            <person name="Kamagata Y."/>
            <person name="Tamaki H."/>
        </authorList>
    </citation>
    <scope>NUCLEOTIDE SEQUENCE [LARGE SCALE GENOMIC DNA]</scope>
    <source>
        <strain evidence="2">BS525</strain>
    </source>
</reference>
<gene>
    <name evidence="2" type="ORF">DDT42_00081</name>
</gene>
<evidence type="ECO:0000313" key="2">
    <source>
        <dbReference type="EMBL" id="MBT9144249.1"/>
    </source>
</evidence>
<dbReference type="EMBL" id="QLTW01000002">
    <property type="protein sequence ID" value="MBT9144249.1"/>
    <property type="molecule type" value="Genomic_DNA"/>
</dbReference>
<evidence type="ECO:0000259" key="1">
    <source>
        <dbReference type="Pfam" id="PF14332"/>
    </source>
</evidence>
<name>A0A9E2BJI6_PSYF1</name>
<dbReference type="AlphaFoldDB" id="A0A9E2BJI6"/>
<comment type="caution">
    <text evidence="2">The sequence shown here is derived from an EMBL/GenBank/DDBJ whole genome shotgun (WGS) entry which is preliminary data.</text>
</comment>
<sequence length="273" mass="30379">MALEGDLKDFSLTDLINLVIISKRKGALVFHPYPGDEWSIYFDEKGVIHAEHGENEGEKILERLLILKSGPFIFNPNKITSNNTITKSHEELSMYLSVLGDIWNEIKDFIPPLDTDLVVESDYSEIVLSSLELKMLLLVATRVKMKAILDEEGKVGIKELEALIHLIRAGIVRPGSPSPVKKAVSMPTTDAPGIKLTVVKSFSISKDMVQMDKNIANNWVENNLFTGRVFIRGTIFIAELKTGLGKALVIADKSARTLGLKEGEEVEVKPYFE</sequence>